<sequence>MGTDLTEWPLQVGDVLSRSERSRRFGGALFGGIEPSAKSPNVFLYSDPSAAEKYGYNYDGWVDGVPLYLYTGDGQVGDQQFRDGNRAIRHHRVQGRALRLFVTDGKVPGTAQKIQRYVGEFALDPELPYVRAEALDVEKVMRSVIVFRLRPVGAVLRRSEDSSKFGDVSGASEVVQQPLTSARPDLSVDGVALEVVSSTEYAFGAQVAGVASKREALLVERFERYLNGRGHRVGRFRVRPPGELRTLHTDVVDFSENVLYEAKATATREAIRMAIGQLLDYSRHLPKKHALAVLLPSPPSDDLVALLRSLNIRCVCEVDTGFIDVD</sequence>
<dbReference type="STRING" id="479435.Kfla_4643"/>
<dbReference type="KEGG" id="kfl:Kfla_4643"/>
<dbReference type="InterPro" id="IPR058712">
    <property type="entry name" value="SRA_ScoMcrA"/>
</dbReference>
<keyword evidence="3" id="KW-1185">Reference proteome</keyword>
<dbReference type="HOGENOM" id="CLU_852017_0_0_11"/>
<dbReference type="eggNOG" id="COG1403">
    <property type="taxonomic scope" value="Bacteria"/>
</dbReference>
<evidence type="ECO:0000313" key="3">
    <source>
        <dbReference type="Proteomes" id="UP000007967"/>
    </source>
</evidence>
<reference evidence="2 3" key="2">
    <citation type="journal article" date="2010" name="Stand. Genomic Sci.">
        <title>Complete genome sequence of Kribbella flavida type strain (IFO 14399).</title>
        <authorList>
            <person name="Pukall R."/>
            <person name="Lapidus A."/>
            <person name="Glavina Del Rio T."/>
            <person name="Copeland A."/>
            <person name="Tice H."/>
            <person name="Cheng J.-F."/>
            <person name="Lucas S."/>
            <person name="Chen F."/>
            <person name="Nolan M."/>
            <person name="LaButti K."/>
            <person name="Pati A."/>
            <person name="Ivanova N."/>
            <person name="Mavrommatis K."/>
            <person name="Mikhailova N."/>
            <person name="Pitluck S."/>
            <person name="Bruce D."/>
            <person name="Goodwin L."/>
            <person name="Land M."/>
            <person name="Hauser L."/>
            <person name="Chang Y.-J."/>
            <person name="Jeffries C.D."/>
            <person name="Chen A."/>
            <person name="Palaniappan K."/>
            <person name="Chain P."/>
            <person name="Rohde M."/>
            <person name="Goeker M."/>
            <person name="Bristow J."/>
            <person name="Eisen J.A."/>
            <person name="Markowitz V."/>
            <person name="Hugenholtz P."/>
            <person name="Kyrpides N.C."/>
            <person name="Klenk H.-P."/>
            <person name="Brettin T."/>
        </authorList>
    </citation>
    <scope>NUCLEOTIDE SEQUENCE [LARGE SCALE GENOMIC DNA]</scope>
    <source>
        <strain evidence="3">DSM 17836 / JCM 10339 / NBRC 14399</strain>
    </source>
</reference>
<dbReference type="OrthoDB" id="9802640at2"/>
<proteinExistence type="predicted"/>
<gene>
    <name evidence="2" type="ordered locus">Kfla_4643</name>
</gene>
<dbReference type="Pfam" id="PF26348">
    <property type="entry name" value="SRA_ScoMcrA"/>
    <property type="match status" value="1"/>
</dbReference>
<reference evidence="3" key="1">
    <citation type="submission" date="2009-09" db="EMBL/GenBank/DDBJ databases">
        <title>The complete genome of Kribbella flavida DSM 17836.</title>
        <authorList>
            <consortium name="US DOE Joint Genome Institute (JGI-PGF)"/>
            <person name="Lucas S."/>
            <person name="Copeland A."/>
            <person name="Lapidus A."/>
            <person name="Glavina del Rio T."/>
            <person name="Dalin E."/>
            <person name="Tice H."/>
            <person name="Bruce D."/>
            <person name="Goodwin L."/>
            <person name="Pitluck S."/>
            <person name="Kyrpides N."/>
            <person name="Mavromatis K."/>
            <person name="Ivanova N."/>
            <person name="Saunders E."/>
            <person name="Brettin T."/>
            <person name="Detter J.C."/>
            <person name="Han C."/>
            <person name="Larimer F."/>
            <person name="Land M."/>
            <person name="Hauser L."/>
            <person name="Markowitz V."/>
            <person name="Cheng J.-F."/>
            <person name="Hugenholtz P."/>
            <person name="Woyke T."/>
            <person name="Wu D."/>
            <person name="Pukall R."/>
            <person name="Klenk H.-P."/>
            <person name="Eisen J.A."/>
        </authorList>
    </citation>
    <scope>NUCLEOTIDE SEQUENCE [LARGE SCALE GENOMIC DNA]</scope>
    <source>
        <strain evidence="3">DSM 17836 / JCM 10339 / NBRC 14399</strain>
    </source>
</reference>
<dbReference type="EMBL" id="CP001736">
    <property type="protein sequence ID" value="ADB33661.1"/>
    <property type="molecule type" value="Genomic_DNA"/>
</dbReference>
<feature type="domain" description="ScoMcrA-like SRA" evidence="1">
    <location>
        <begin position="17"/>
        <end position="158"/>
    </location>
</feature>
<name>D2PY55_KRIFD</name>
<evidence type="ECO:0000313" key="2">
    <source>
        <dbReference type="EMBL" id="ADB33661.1"/>
    </source>
</evidence>
<organism evidence="2 3">
    <name type="scientific">Kribbella flavida (strain DSM 17836 / JCM 10339 / NBRC 14399)</name>
    <dbReference type="NCBI Taxonomy" id="479435"/>
    <lineage>
        <taxon>Bacteria</taxon>
        <taxon>Bacillati</taxon>
        <taxon>Actinomycetota</taxon>
        <taxon>Actinomycetes</taxon>
        <taxon>Propionibacteriales</taxon>
        <taxon>Kribbellaceae</taxon>
        <taxon>Kribbella</taxon>
    </lineage>
</organism>
<dbReference type="Proteomes" id="UP000007967">
    <property type="component" value="Chromosome"/>
</dbReference>
<protein>
    <recommendedName>
        <fullName evidence="1">ScoMcrA-like SRA domain-containing protein</fullName>
    </recommendedName>
</protein>
<dbReference type="AlphaFoldDB" id="D2PY55"/>
<accession>D2PY55</accession>
<dbReference type="RefSeq" id="WP_012922215.1">
    <property type="nucleotide sequence ID" value="NC_013729.1"/>
</dbReference>
<evidence type="ECO:0000259" key="1">
    <source>
        <dbReference type="Pfam" id="PF26348"/>
    </source>
</evidence>